<organism evidence="3 4">
    <name type="scientific">Flavonifractor plautii</name>
    <name type="common">Fusobacterium plautii</name>
    <dbReference type="NCBI Taxonomy" id="292800"/>
    <lineage>
        <taxon>Bacteria</taxon>
        <taxon>Bacillati</taxon>
        <taxon>Bacillota</taxon>
        <taxon>Clostridia</taxon>
        <taxon>Eubacteriales</taxon>
        <taxon>Oscillospiraceae</taxon>
        <taxon>Flavonifractor</taxon>
    </lineage>
</organism>
<dbReference type="Pfam" id="PF03432">
    <property type="entry name" value="Relaxase"/>
    <property type="match status" value="1"/>
</dbReference>
<reference evidence="3 4" key="1">
    <citation type="submission" date="2020-11" db="EMBL/GenBank/DDBJ databases">
        <title>Closed and high quality bacterial genomes of the OMM12 community.</title>
        <authorList>
            <person name="Marbouty M."/>
            <person name="Lamy-Besnier Q."/>
            <person name="Debarbieux L."/>
            <person name="Koszul R."/>
        </authorList>
    </citation>
    <scope>NUCLEOTIDE SEQUENCE [LARGE SCALE GENOMIC DNA]</scope>
    <source>
        <strain evidence="3 4">YL31</strain>
    </source>
</reference>
<evidence type="ECO:0000256" key="1">
    <source>
        <dbReference type="SAM" id="MobiDB-lite"/>
    </source>
</evidence>
<protein>
    <submittedName>
        <fullName evidence="3">Relaxase/mobilization nuclease domain-containing protein</fullName>
    </submittedName>
</protein>
<feature type="region of interest" description="Disordered" evidence="1">
    <location>
        <begin position="438"/>
        <end position="460"/>
    </location>
</feature>
<evidence type="ECO:0000259" key="2">
    <source>
        <dbReference type="Pfam" id="PF03432"/>
    </source>
</evidence>
<name>A0AAX1KFU9_FLAPL</name>
<dbReference type="EMBL" id="CP065315">
    <property type="protein sequence ID" value="QQR04821.1"/>
    <property type="molecule type" value="Genomic_DNA"/>
</dbReference>
<gene>
    <name evidence="3" type="ORF">I5Q84_12620</name>
</gene>
<dbReference type="Proteomes" id="UP000595792">
    <property type="component" value="Chromosome"/>
</dbReference>
<feature type="compositionally biased region" description="Basic residues" evidence="1">
    <location>
        <begin position="450"/>
        <end position="460"/>
    </location>
</feature>
<sequence length="460" mass="53129">MAVTKIWPVKDSLARVVDYAQNPDKTIYSDLRSVLHYAANEEKTVEGQEWAMFVTGVNCNQDTAFQEMQAVKERFGKTGGNVAYHAYQSFKPGEVTPELCHRLGVELAKRMWGDEYQVLVATHFNTGTYHNHFVVNSVGLWDGRKFNCSKRAYYQFRQLSDDLCKEYQLSTIKNPKGKTPRSIYFAEKNGEPTKYNLMREALDAALKVSVDGNDLRKALQEQGYELDANPAQKYATLRQIGSKKAVRLYRLGEGYDLPALRERIEENRQRYAYDLGYQRYKPIPIQRHRPKHLRLNGSFSTVKKIGGFRGLYLHYCYCLGILPKGSSHRPLSPELREECRRLDTISRQAQLICREELDTAEAVADFISVKQTEIKELGTARQKCYNRLRRCDDRAEIAQIKAQRDRLTAAMAVCRKDIKTAEGVLSRSDRLKENLKLEQEMQAQRMGRTQNRKRERSVAR</sequence>
<accession>A0AAX1KFU9</accession>
<proteinExistence type="predicted"/>
<evidence type="ECO:0000313" key="3">
    <source>
        <dbReference type="EMBL" id="QQR04821.1"/>
    </source>
</evidence>
<dbReference type="InterPro" id="IPR005094">
    <property type="entry name" value="Endonuclease_MobA/VirD2"/>
</dbReference>
<dbReference type="KEGG" id="fpla:A4U99_14950"/>
<dbReference type="AlphaFoldDB" id="A0AAX1KFU9"/>
<feature type="domain" description="MobA/VirD2-like nuclease" evidence="2">
    <location>
        <begin position="37"/>
        <end position="169"/>
    </location>
</feature>
<evidence type="ECO:0000313" key="4">
    <source>
        <dbReference type="Proteomes" id="UP000595792"/>
    </source>
</evidence>
<dbReference type="RefSeq" id="WP_065535345.1">
    <property type="nucleotide sequence ID" value="NZ_CP015406.2"/>
</dbReference>